<organism evidence="6 7">
    <name type="scientific">Coptis chinensis</name>
    <dbReference type="NCBI Taxonomy" id="261450"/>
    <lineage>
        <taxon>Eukaryota</taxon>
        <taxon>Viridiplantae</taxon>
        <taxon>Streptophyta</taxon>
        <taxon>Embryophyta</taxon>
        <taxon>Tracheophyta</taxon>
        <taxon>Spermatophyta</taxon>
        <taxon>Magnoliopsida</taxon>
        <taxon>Ranunculales</taxon>
        <taxon>Ranunculaceae</taxon>
        <taxon>Coptidoideae</taxon>
        <taxon>Coptis</taxon>
    </lineage>
</organism>
<dbReference type="PANTHER" id="PTHR23196">
    <property type="entry name" value="PAX TRANSCRIPTION ACTIVATION DOMAIN INTERACTING PROTEIN"/>
    <property type="match status" value="1"/>
</dbReference>
<feature type="region of interest" description="Disordered" evidence="4">
    <location>
        <begin position="656"/>
        <end position="695"/>
    </location>
</feature>
<proteinExistence type="predicted"/>
<dbReference type="AlphaFoldDB" id="A0A835HYF2"/>
<evidence type="ECO:0000256" key="1">
    <source>
        <dbReference type="ARBA" id="ARBA00004123"/>
    </source>
</evidence>
<gene>
    <name evidence="6" type="ORF">IFM89_035562</name>
</gene>
<dbReference type="Gene3D" id="3.40.50.10190">
    <property type="entry name" value="BRCT domain"/>
    <property type="match status" value="2"/>
</dbReference>
<evidence type="ECO:0000256" key="2">
    <source>
        <dbReference type="ARBA" id="ARBA00022763"/>
    </source>
</evidence>
<name>A0A835HYF2_9MAGN</name>
<feature type="compositionally biased region" description="Polar residues" evidence="4">
    <location>
        <begin position="135"/>
        <end position="145"/>
    </location>
</feature>
<dbReference type="Pfam" id="PF16770">
    <property type="entry name" value="RTT107_BRCT_5"/>
    <property type="match status" value="1"/>
</dbReference>
<dbReference type="CDD" id="cd17744">
    <property type="entry name" value="BRCT_MDC1_rpt1"/>
    <property type="match status" value="1"/>
</dbReference>
<evidence type="ECO:0000256" key="4">
    <source>
        <dbReference type="SAM" id="MobiDB-lite"/>
    </source>
</evidence>
<keyword evidence="3" id="KW-0539">Nucleus</keyword>
<dbReference type="PROSITE" id="PS50172">
    <property type="entry name" value="BRCT"/>
    <property type="match status" value="1"/>
</dbReference>
<dbReference type="Proteomes" id="UP000631114">
    <property type="component" value="Unassembled WGS sequence"/>
</dbReference>
<comment type="subcellular location">
    <subcellularLocation>
        <location evidence="1">Nucleus</location>
    </subcellularLocation>
</comment>
<feature type="domain" description="BRCT" evidence="5">
    <location>
        <begin position="829"/>
        <end position="918"/>
    </location>
</feature>
<dbReference type="GO" id="GO:0006974">
    <property type="term" value="P:DNA damage response"/>
    <property type="evidence" value="ECO:0007669"/>
    <property type="project" value="UniProtKB-KW"/>
</dbReference>
<keyword evidence="2" id="KW-0227">DNA damage</keyword>
<dbReference type="OrthoDB" id="342264at2759"/>
<feature type="region of interest" description="Disordered" evidence="4">
    <location>
        <begin position="120"/>
        <end position="145"/>
    </location>
</feature>
<evidence type="ECO:0000313" key="6">
    <source>
        <dbReference type="EMBL" id="KAF9607424.1"/>
    </source>
</evidence>
<accession>A0A835HYF2</accession>
<dbReference type="CDD" id="cd18432">
    <property type="entry name" value="BRCT_PAXIP1_rpt6_like"/>
    <property type="match status" value="1"/>
</dbReference>
<sequence>MMPETSIIDSDDETHSPSSSDDDENGYLDAVEMGGETELLNFEAETEKVDYLEGSDKTEVLSDGGDCEQGVVDQMRMEKGLCGLEEEGGMDYVGDSDTSDDEWGGFAQRSSISVLAASTSGRVASQTLAPKETTTDASSLPDSSQSRVKHFNYYDGVDDRRGTMSVGIEVKEGGPDNNSQNCNINMTKLNDEVKFEDANLSVGKHFEEDKSSGYNGLPNVDNYYEGTRELVESPACDHKFARLSYVDSQEPGEHSQQNALAIVDRFLSVTPVEPDKEDGCLRTFRGVSPPVSRKNGTLTLAKRSGIKSPARDLKIFDWVDSYEDEGRRGSSDDRNETSIRSRCLGRIPLTQTQKPRYLSCSKARWKSNSPREREGNLNLHQKITGSTSLETGLVLQNSKLGEKMVQTSDSSIVKNLTSELDEEIIDEPLDSPLEETDSGIDLPDAYDIGFDTQVAAEAMEALCCGAPANQDSDGFNKLSGNATCGTPAALKNSGAMTKHVYVRNRLSSDSGGTARRSKRTRKNDRADNVNCSVSEDLVGQGMKETRLLSLVKKKSKRKKIKTEERPNNGISVNRKQDMGHSKTIGATKKVFNKDYVICNSLTMSADNVEVSEKRLVEENRTFSPIACRTRRSRSVQRLKGLVLCNQFGEANDLMESRMSEDKRRRNSAVGNVPKTLTTEGKTSKPGFGQNAKVRKSKLIQKEPSGFDGAQEDGKSGILSYSMGKRTCGDISSCLKGINLGGSSTVGGGQDIPNKYILRRKRSKIGLKSCTRTKSATEWGWKTHANTLSLGNKAVTPSTCTNVIEIASPAFLGQKSTLSEAAATPLKGLKKRRDVGNVRVLFSHHLDDDIVKHQKKISSRLGISVVSTSSEATHFIADKFVRTRNMLEAIAFGKPVVTHLWLESCTKSNFFVDEQNYILRDLEKEKEIGFSMPVSLARARTSHSKLLKGKRIFITPSVKPSRELVESLVVTVHGQVVKRLRRFATKVDKASDNLLILSCEDDYAICVPFLENRRAAVYSSELLLNGIVIQNLEYERHLLFKDHGKRRDGVNDLQRG</sequence>
<dbReference type="GO" id="GO:0005634">
    <property type="term" value="C:nucleus"/>
    <property type="evidence" value="ECO:0007669"/>
    <property type="project" value="UniProtKB-SubCell"/>
</dbReference>
<reference evidence="6 7" key="1">
    <citation type="submission" date="2020-10" db="EMBL/GenBank/DDBJ databases">
        <title>The Coptis chinensis genome and diversification of protoberbering-type alkaloids.</title>
        <authorList>
            <person name="Wang B."/>
            <person name="Shu S."/>
            <person name="Song C."/>
            <person name="Liu Y."/>
        </authorList>
    </citation>
    <scope>NUCLEOTIDE SEQUENCE [LARGE SCALE GENOMIC DNA]</scope>
    <source>
        <strain evidence="6">HL-2020</strain>
        <tissue evidence="6">Leaf</tissue>
    </source>
</reference>
<evidence type="ECO:0000256" key="3">
    <source>
        <dbReference type="ARBA" id="ARBA00023242"/>
    </source>
</evidence>
<dbReference type="InterPro" id="IPR051579">
    <property type="entry name" value="DDR_Transcriptional_Reg"/>
</dbReference>
<dbReference type="InterPro" id="IPR036420">
    <property type="entry name" value="BRCT_dom_sf"/>
</dbReference>
<dbReference type="EMBL" id="JADFTS010000005">
    <property type="protein sequence ID" value="KAF9607424.1"/>
    <property type="molecule type" value="Genomic_DNA"/>
</dbReference>
<keyword evidence="7" id="KW-1185">Reference proteome</keyword>
<dbReference type="SMART" id="SM00292">
    <property type="entry name" value="BRCT"/>
    <property type="match status" value="1"/>
</dbReference>
<feature type="region of interest" description="Disordered" evidence="4">
    <location>
        <begin position="1"/>
        <end position="28"/>
    </location>
</feature>
<evidence type="ECO:0000313" key="7">
    <source>
        <dbReference type="Proteomes" id="UP000631114"/>
    </source>
</evidence>
<comment type="caution">
    <text evidence="6">The sequence shown here is derived from an EMBL/GenBank/DDBJ whole genome shotgun (WGS) entry which is preliminary data.</text>
</comment>
<dbReference type="InterPro" id="IPR001357">
    <property type="entry name" value="BRCT_dom"/>
</dbReference>
<protein>
    <recommendedName>
        <fullName evidence="5">BRCT domain-containing protein</fullName>
    </recommendedName>
</protein>
<dbReference type="SUPFAM" id="SSF52113">
    <property type="entry name" value="BRCT domain"/>
    <property type="match status" value="1"/>
</dbReference>
<dbReference type="PANTHER" id="PTHR23196:SF1">
    <property type="entry name" value="PAX-INTERACTING PROTEIN 1"/>
    <property type="match status" value="1"/>
</dbReference>
<evidence type="ECO:0000259" key="5">
    <source>
        <dbReference type="PROSITE" id="PS50172"/>
    </source>
</evidence>
<dbReference type="Pfam" id="PF16589">
    <property type="entry name" value="BRCT_2"/>
    <property type="match status" value="1"/>
</dbReference>
<feature type="region of interest" description="Disordered" evidence="4">
    <location>
        <begin position="503"/>
        <end position="527"/>
    </location>
</feature>